<dbReference type="OrthoDB" id="265592at2759"/>
<feature type="region of interest" description="Disordered" evidence="1">
    <location>
        <begin position="696"/>
        <end position="722"/>
    </location>
</feature>
<reference evidence="3" key="2">
    <citation type="journal article" date="2021" name="Sci. Data">
        <title>Chromosome-scale genome sequencing, assembly and annotation of six genomes from subfamily Leishmaniinae.</title>
        <authorList>
            <person name="Almutairi H."/>
            <person name="Urbaniak M.D."/>
            <person name="Bates M.D."/>
            <person name="Jariyapan N."/>
            <person name="Kwakye-Nuako G."/>
            <person name="Thomaz Soccol V."/>
            <person name="Al-Salem W.S."/>
            <person name="Dillon R.J."/>
            <person name="Bates P.A."/>
            <person name="Gatherer D."/>
        </authorList>
    </citation>
    <scope>NUCLEOTIDE SEQUENCE [LARGE SCALE GENOMIC DNA]</scope>
</reference>
<accession>A0A836H5P9</accession>
<feature type="compositionally biased region" description="Basic residues" evidence="1">
    <location>
        <begin position="756"/>
        <end position="765"/>
    </location>
</feature>
<feature type="compositionally biased region" description="Polar residues" evidence="1">
    <location>
        <begin position="478"/>
        <end position="496"/>
    </location>
</feature>
<sequence length="765" mass="81960">MDTTPAWLVVVLHNKQRYCVPVNAAGMQVGPPVPFRNANRYKRGGYGPGTVDGPSSSPSPLPEVSDKTDGGAPLTSARATPLRGRHCRRAPCVRFTGEPAGNVDYSNFLRAQMVTVTAAVTPQPSILQKSSGFPRALPPLFDFEYEPPHTPRRSPAEAAPCTAPASVSANGGGAGVIGREQANGCVSRGHMLSAAGGSQHLSLSEPRAHHPPRKDSDPSLRFVMDKDMEGTAMLPWAVHQLRMPESKPTKHLVNKASEVAAEAVPSTPTRPPSTDFGARSTKAVPPNGPHGAVYIFHGGPNPVLESHVSRAERAASRVKGSGMVTDSAQRGPKPLKGPCRTKCESSASVPRAPRALPLVVEENEVGQIASDLAHGTHTFYRTPSLDRLSLMCRDDAAEDKSCGANPLPVDEELAARVPTHRTAPTTGIECRMGSCFYATQTSPPESEARAASRVGNSEETRRNGLFGAVEDRMGSSALWGSQTPSIESKGTPTPRQRTAVLRGTPTNLSPSPTDPSVAEYEYMRPSTPIAVSFFAVSPPLCVEGSSRASLFRSRHTAVHGPTPRKADHSVGMWGRRAMLTLQRRFAYTRLLRPMPNDTKEEPPIGYGLASSTYGESTVSESPRSTEALTPLATASPGWEPSSGAAGLRSIAMGDFEDTEDAMEMVAAVASATRSSLAARPSPPQLLSGCEARHQSRWSSIRERLKRPPIPVSPDRDERRLPSLLQRSQAAIKAAVKHFAQRRSSCNSCATPDPLRMHRRPKKSVK</sequence>
<dbReference type="EMBL" id="JAFEUZ010000031">
    <property type="protein sequence ID" value="KAG5471431.1"/>
    <property type="molecule type" value="Genomic_DNA"/>
</dbReference>
<feature type="region of interest" description="Disordered" evidence="1">
    <location>
        <begin position="478"/>
        <end position="515"/>
    </location>
</feature>
<feature type="region of interest" description="Disordered" evidence="1">
    <location>
        <begin position="316"/>
        <end position="346"/>
    </location>
</feature>
<protein>
    <submittedName>
        <fullName evidence="2">Uncharacterized protein</fullName>
    </submittedName>
</protein>
<evidence type="ECO:0000313" key="2">
    <source>
        <dbReference type="EMBL" id="KAG5471431.1"/>
    </source>
</evidence>
<feature type="compositionally biased region" description="Polar residues" evidence="1">
    <location>
        <begin position="611"/>
        <end position="627"/>
    </location>
</feature>
<evidence type="ECO:0000313" key="3">
    <source>
        <dbReference type="Proteomes" id="UP000673552"/>
    </source>
</evidence>
<dbReference type="Proteomes" id="UP000673552">
    <property type="component" value="Unassembled WGS sequence"/>
</dbReference>
<feature type="region of interest" description="Disordered" evidence="1">
    <location>
        <begin position="611"/>
        <end position="645"/>
    </location>
</feature>
<feature type="region of interest" description="Disordered" evidence="1">
    <location>
        <begin position="742"/>
        <end position="765"/>
    </location>
</feature>
<dbReference type="RefSeq" id="XP_067176405.1">
    <property type="nucleotide sequence ID" value="XM_067319126.1"/>
</dbReference>
<comment type="caution">
    <text evidence="2">The sequence shown here is derived from an EMBL/GenBank/DDBJ whole genome shotgun (WGS) entry which is preliminary data.</text>
</comment>
<dbReference type="KEGG" id="lmat:92511638"/>
<feature type="region of interest" description="Disordered" evidence="1">
    <location>
        <begin position="196"/>
        <end position="220"/>
    </location>
</feature>
<name>A0A836H5P9_9TRYP</name>
<organism evidence="2 3">
    <name type="scientific">Leishmania martiniquensis</name>
    <dbReference type="NCBI Taxonomy" id="1580590"/>
    <lineage>
        <taxon>Eukaryota</taxon>
        <taxon>Discoba</taxon>
        <taxon>Euglenozoa</taxon>
        <taxon>Kinetoplastea</taxon>
        <taxon>Metakinetoplastina</taxon>
        <taxon>Trypanosomatida</taxon>
        <taxon>Trypanosomatidae</taxon>
        <taxon>Leishmaniinae</taxon>
        <taxon>Leishmania</taxon>
    </lineage>
</organism>
<keyword evidence="3" id="KW-1185">Reference proteome</keyword>
<proteinExistence type="predicted"/>
<dbReference type="GeneID" id="92511638"/>
<reference evidence="3" key="1">
    <citation type="journal article" date="2021" name="Microbiol. Resour. Announc.">
        <title>LGAAP: Leishmaniinae Genome Assembly and Annotation Pipeline.</title>
        <authorList>
            <person name="Almutairi H."/>
            <person name="Urbaniak M.D."/>
            <person name="Bates M.D."/>
            <person name="Jariyapan N."/>
            <person name="Kwakye-Nuako G."/>
            <person name="Thomaz-Soccol V."/>
            <person name="Al-Salem W.S."/>
            <person name="Dillon R.J."/>
            <person name="Bates P.A."/>
            <person name="Gatherer D."/>
        </authorList>
    </citation>
    <scope>NUCLEOTIDE SEQUENCE [LARGE SCALE GENOMIC DNA]</scope>
</reference>
<feature type="region of interest" description="Disordered" evidence="1">
    <location>
        <begin position="40"/>
        <end position="81"/>
    </location>
</feature>
<gene>
    <name evidence="2" type="ORF">LSCM1_01519</name>
</gene>
<feature type="region of interest" description="Disordered" evidence="1">
    <location>
        <begin position="259"/>
        <end position="279"/>
    </location>
</feature>
<dbReference type="AlphaFoldDB" id="A0A836H5P9"/>
<evidence type="ECO:0000256" key="1">
    <source>
        <dbReference type="SAM" id="MobiDB-lite"/>
    </source>
</evidence>